<dbReference type="Proteomes" id="UP000799772">
    <property type="component" value="Unassembled WGS sequence"/>
</dbReference>
<organism evidence="3 4">
    <name type="scientific">Rhizodiscina lignyota</name>
    <dbReference type="NCBI Taxonomy" id="1504668"/>
    <lineage>
        <taxon>Eukaryota</taxon>
        <taxon>Fungi</taxon>
        <taxon>Dikarya</taxon>
        <taxon>Ascomycota</taxon>
        <taxon>Pezizomycotina</taxon>
        <taxon>Dothideomycetes</taxon>
        <taxon>Pleosporomycetidae</taxon>
        <taxon>Aulographales</taxon>
        <taxon>Rhizodiscinaceae</taxon>
        <taxon>Rhizodiscina</taxon>
    </lineage>
</organism>
<dbReference type="InterPro" id="IPR036291">
    <property type="entry name" value="NAD(P)-bd_dom_sf"/>
</dbReference>
<dbReference type="PANTHER" id="PTHR24320:SF272">
    <property type="entry name" value="NAD(P)-BINDING ROSSMANN-FOLD SUPERFAMILY PROTEIN"/>
    <property type="match status" value="1"/>
</dbReference>
<comment type="similarity">
    <text evidence="1">Belongs to the short-chain dehydrogenases/reductases (SDR) family.</text>
</comment>
<comment type="caution">
    <text evidence="3">The sequence shown here is derived from an EMBL/GenBank/DDBJ whole genome shotgun (WGS) entry which is preliminary data.</text>
</comment>
<keyword evidence="4" id="KW-1185">Reference proteome</keyword>
<evidence type="ECO:0000313" key="4">
    <source>
        <dbReference type="Proteomes" id="UP000799772"/>
    </source>
</evidence>
<dbReference type="OrthoDB" id="191139at2759"/>
<dbReference type="InterPro" id="IPR002347">
    <property type="entry name" value="SDR_fam"/>
</dbReference>
<protein>
    <submittedName>
        <fullName evidence="3">WW domain-containing oxidoreductase</fullName>
    </submittedName>
</protein>
<reference evidence="3" key="1">
    <citation type="journal article" date="2020" name="Stud. Mycol.">
        <title>101 Dothideomycetes genomes: a test case for predicting lifestyles and emergence of pathogens.</title>
        <authorList>
            <person name="Haridas S."/>
            <person name="Albert R."/>
            <person name="Binder M."/>
            <person name="Bloem J."/>
            <person name="Labutti K."/>
            <person name="Salamov A."/>
            <person name="Andreopoulos B."/>
            <person name="Baker S."/>
            <person name="Barry K."/>
            <person name="Bills G."/>
            <person name="Bluhm B."/>
            <person name="Cannon C."/>
            <person name="Castanera R."/>
            <person name="Culley D."/>
            <person name="Daum C."/>
            <person name="Ezra D."/>
            <person name="Gonzalez J."/>
            <person name="Henrissat B."/>
            <person name="Kuo A."/>
            <person name="Liang C."/>
            <person name="Lipzen A."/>
            <person name="Lutzoni F."/>
            <person name="Magnuson J."/>
            <person name="Mondo S."/>
            <person name="Nolan M."/>
            <person name="Ohm R."/>
            <person name="Pangilinan J."/>
            <person name="Park H.-J."/>
            <person name="Ramirez L."/>
            <person name="Alfaro M."/>
            <person name="Sun H."/>
            <person name="Tritt A."/>
            <person name="Yoshinaga Y."/>
            <person name="Zwiers L.-H."/>
            <person name="Turgeon B."/>
            <person name="Goodwin S."/>
            <person name="Spatafora J."/>
            <person name="Crous P."/>
            <person name="Grigoriev I."/>
        </authorList>
    </citation>
    <scope>NUCLEOTIDE SEQUENCE</scope>
    <source>
        <strain evidence="3">CBS 133067</strain>
    </source>
</reference>
<name>A0A9P4M196_9PEZI</name>
<dbReference type="SUPFAM" id="SSF51735">
    <property type="entry name" value="NAD(P)-binding Rossmann-fold domains"/>
    <property type="match status" value="1"/>
</dbReference>
<proteinExistence type="inferred from homology"/>
<gene>
    <name evidence="3" type="ORF">NA57DRAFT_61809</name>
</gene>
<keyword evidence="2" id="KW-0560">Oxidoreductase</keyword>
<dbReference type="EMBL" id="ML978139">
    <property type="protein sequence ID" value="KAF2093298.1"/>
    <property type="molecule type" value="Genomic_DNA"/>
</dbReference>
<evidence type="ECO:0000256" key="2">
    <source>
        <dbReference type="ARBA" id="ARBA00023002"/>
    </source>
</evidence>
<dbReference type="GO" id="GO:0016491">
    <property type="term" value="F:oxidoreductase activity"/>
    <property type="evidence" value="ECO:0007669"/>
    <property type="project" value="UniProtKB-KW"/>
</dbReference>
<dbReference type="AlphaFoldDB" id="A0A9P4M196"/>
<evidence type="ECO:0000256" key="1">
    <source>
        <dbReference type="ARBA" id="ARBA00006484"/>
    </source>
</evidence>
<dbReference type="Gene3D" id="3.40.50.720">
    <property type="entry name" value="NAD(P)-binding Rossmann-like Domain"/>
    <property type="match status" value="1"/>
</dbReference>
<dbReference type="Pfam" id="PF00106">
    <property type="entry name" value="adh_short"/>
    <property type="match status" value="1"/>
</dbReference>
<accession>A0A9P4M196</accession>
<dbReference type="PANTHER" id="PTHR24320">
    <property type="entry name" value="RETINOL DEHYDROGENASE"/>
    <property type="match status" value="1"/>
</dbReference>
<dbReference type="PRINTS" id="PR00081">
    <property type="entry name" value="GDHRDH"/>
</dbReference>
<evidence type="ECO:0000313" key="3">
    <source>
        <dbReference type="EMBL" id="KAF2093298.1"/>
    </source>
</evidence>
<sequence length="355" mass="38783">MFKYNTKASDYHSSILHAPPYIAPYAKEHESPNGPCDARPTALQAVRDLGMEGILSKKAMLITGGSSGIGIEMARALHATGAKIFITTRSEENGKSAVDQVLRSSDRKDGIEAIVMDNESLASVRAAAEDFLTKSPQLNVLITNAGVMATPESRTKDGFEMQFGVNHLAHFYLFQLLRPAMLKSSKPGFASSVVVVSSEGHRNGPVQFDNINLENGKYNPWLAYGKSKTATIYMANYIERHFGSQGLHANPLNPGGISSTGLYKNVDPEIMKGWQQPDAMKHAKSPEQGANTSVWAAIAKDLEGVGGQWLEDCQTCGLKRDDAGPFDIGYAHWAFDDESEERLWKLSNELVGFKE</sequence>